<dbReference type="KEGG" id="ffa:FFWV33_04535"/>
<dbReference type="RefSeq" id="WP_108739814.1">
    <property type="nucleotide sequence ID" value="NZ_CP020918.1"/>
</dbReference>
<name>A0A2S1LAV7_9FLAO</name>
<accession>A0A2S1LAV7</accession>
<keyword evidence="1" id="KW-1133">Transmembrane helix</keyword>
<dbReference type="AlphaFoldDB" id="A0A2S1LAV7"/>
<reference evidence="2 3" key="1">
    <citation type="submission" date="2017-04" db="EMBL/GenBank/DDBJ databases">
        <title>Compelte genome sequence of WV33.</title>
        <authorList>
            <person name="Lee P.C."/>
        </authorList>
    </citation>
    <scope>NUCLEOTIDE SEQUENCE [LARGE SCALE GENOMIC DNA]</scope>
    <source>
        <strain evidence="2 3">WV33</strain>
    </source>
</reference>
<evidence type="ECO:0000313" key="2">
    <source>
        <dbReference type="EMBL" id="AWG20861.1"/>
    </source>
</evidence>
<dbReference type="Pfam" id="PF06961">
    <property type="entry name" value="DUF1294"/>
    <property type="match status" value="1"/>
</dbReference>
<feature type="transmembrane region" description="Helical" evidence="1">
    <location>
        <begin position="6"/>
        <end position="22"/>
    </location>
</feature>
<proteinExistence type="predicted"/>
<dbReference type="Proteomes" id="UP000244527">
    <property type="component" value="Chromosome"/>
</dbReference>
<keyword evidence="1" id="KW-0812">Transmembrane</keyword>
<sequence>MTFLFYLFLIINAIAFILIGYDKNLAKKQKRRIPERRALKNIAYFDYHRFLDNKKTLVTGVI</sequence>
<organism evidence="2 3">
    <name type="scientific">Flavobacterium faecale</name>
    <dbReference type="NCBI Taxonomy" id="1355330"/>
    <lineage>
        <taxon>Bacteria</taxon>
        <taxon>Pseudomonadati</taxon>
        <taxon>Bacteroidota</taxon>
        <taxon>Flavobacteriia</taxon>
        <taxon>Flavobacteriales</taxon>
        <taxon>Flavobacteriaceae</taxon>
        <taxon>Flavobacterium</taxon>
    </lineage>
</organism>
<dbReference type="InterPro" id="IPR010718">
    <property type="entry name" value="DUF1294"/>
</dbReference>
<protein>
    <submittedName>
        <fullName evidence="2">Uncharacterized protein</fullName>
    </submittedName>
</protein>
<keyword evidence="1" id="KW-0472">Membrane</keyword>
<evidence type="ECO:0000313" key="3">
    <source>
        <dbReference type="Proteomes" id="UP000244527"/>
    </source>
</evidence>
<dbReference type="EMBL" id="CP020918">
    <property type="protein sequence ID" value="AWG20861.1"/>
    <property type="molecule type" value="Genomic_DNA"/>
</dbReference>
<evidence type="ECO:0000256" key="1">
    <source>
        <dbReference type="SAM" id="Phobius"/>
    </source>
</evidence>
<gene>
    <name evidence="2" type="ORF">FFWV33_04535</name>
</gene>
<keyword evidence="3" id="KW-1185">Reference proteome</keyword>